<proteinExistence type="predicted"/>
<sequence length="574" mass="64476">MFVTFDDRVDSALHAIRSAFAGLHGKDALQYLVKAVLLAAFLTLAGSCATSLPWFAFPPMFLIYALVATMGALYYVMIRRVHRQDMFSEGGELSRYNRKWLIWFVALFVLSLFSAFFFILGAPRWDGLIWVLIWAAVPLYYLAYRIANRIAKKEFRSQYCKAKAMKWSGGLVLFVLCLVYAVLSVQGSVDAQFDALDLLRHPYMPFADAPSAFLSEADKLSALMNNLTNYGLLQIAKTSFFAAFAVKFALALSVFLSVVSQFAFCLLSWQEMKSEFQLLPIRDDVDVFTEDETWLHVEKRQGERPYLLRYFVAIGLLSVASFFAFWLLEDATSKARETDEYTAADAFVKESTDDIVAVLEGAIEEHKEECDINERYRQRFSELIEERKQTLDPLINEYYDQCSLHVDSYLSWSEGVFGGIAGYLGGFGEGRAVENFKAKVAGPVDKAELERAYADYVDVMTQTMSEYWIEINDGGSDSPMGVSSAGDYMKELAREKGRLELWKPLDESPMNENTRKALLGTGGDTSEETRKAEVSALIDLARSDTFALLEEFERICSGDIGGRIAGLSDGTAGK</sequence>
<dbReference type="Proteomes" id="UP000006069">
    <property type="component" value="Unassembled WGS sequence"/>
</dbReference>
<feature type="transmembrane region" description="Helical" evidence="1">
    <location>
        <begin position="240"/>
        <end position="267"/>
    </location>
</feature>
<feature type="transmembrane region" description="Helical" evidence="1">
    <location>
        <begin position="164"/>
        <end position="183"/>
    </location>
</feature>
<dbReference type="HOGENOM" id="CLU_474780_0_0_11"/>
<feature type="transmembrane region" description="Helical" evidence="1">
    <location>
        <begin position="307"/>
        <end position="328"/>
    </location>
</feature>
<protein>
    <submittedName>
        <fullName evidence="2">Uncharacterized protein</fullName>
    </submittedName>
</protein>
<evidence type="ECO:0000313" key="3">
    <source>
        <dbReference type="Proteomes" id="UP000006069"/>
    </source>
</evidence>
<keyword evidence="1" id="KW-1133">Transmembrane helix</keyword>
<dbReference type="InParanoid" id="K0YK81"/>
<reference evidence="2 3" key="1">
    <citation type="submission" date="2012-08" db="EMBL/GenBank/DDBJ databases">
        <title>The Genome Sequence of Slackia piriformis YIT 12062.</title>
        <authorList>
            <consortium name="The Broad Institute Genome Sequencing Platform"/>
            <person name="Earl A."/>
            <person name="Ward D."/>
            <person name="Feldgarden M."/>
            <person name="Gevers D."/>
            <person name="Morotomi M."/>
            <person name="Walker B."/>
            <person name="Young S.K."/>
            <person name="Zeng Q."/>
            <person name="Gargeya S."/>
            <person name="Fitzgerald M."/>
            <person name="Haas B."/>
            <person name="Abouelleil A."/>
            <person name="Alvarado L."/>
            <person name="Arachchi H.M."/>
            <person name="Berlin A.M."/>
            <person name="Chapman S.B."/>
            <person name="Goldberg J."/>
            <person name="Griggs A."/>
            <person name="Gujja S."/>
            <person name="Hansen M."/>
            <person name="Howarth C."/>
            <person name="Imamovic A."/>
            <person name="Larimer J."/>
            <person name="McCowen C."/>
            <person name="Montmayeur A."/>
            <person name="Murphy C."/>
            <person name="Neiman D."/>
            <person name="Pearson M."/>
            <person name="Priest M."/>
            <person name="Roberts A."/>
            <person name="Saif S."/>
            <person name="Shea T."/>
            <person name="Sisk P."/>
            <person name="Sykes S."/>
            <person name="Wortman J."/>
            <person name="Nusbaum C."/>
            <person name="Birren B."/>
        </authorList>
    </citation>
    <scope>NUCLEOTIDE SEQUENCE [LARGE SCALE GENOMIC DNA]</scope>
    <source>
        <strain evidence="2 3">YIT 12062</strain>
    </source>
</reference>
<gene>
    <name evidence="2" type="ORF">HMPREF9451_01143</name>
</gene>
<keyword evidence="3" id="KW-1185">Reference proteome</keyword>
<dbReference type="AlphaFoldDB" id="K0YK81"/>
<dbReference type="OrthoDB" id="3199629at2"/>
<dbReference type="EMBL" id="ADMD01000007">
    <property type="protein sequence ID" value="EJZ83623.1"/>
    <property type="molecule type" value="Genomic_DNA"/>
</dbReference>
<dbReference type="PATRIC" id="fig|742818.3.peg.1201"/>
<keyword evidence="1" id="KW-0812">Transmembrane</keyword>
<feature type="transmembrane region" description="Helical" evidence="1">
    <location>
        <begin position="100"/>
        <end position="121"/>
    </location>
</feature>
<evidence type="ECO:0000313" key="2">
    <source>
        <dbReference type="EMBL" id="EJZ83623.1"/>
    </source>
</evidence>
<name>K0YK81_9ACTN</name>
<feature type="transmembrane region" description="Helical" evidence="1">
    <location>
        <begin position="127"/>
        <end position="144"/>
    </location>
</feature>
<dbReference type="RefSeq" id="WP_009139342.1">
    <property type="nucleotide sequence ID" value="NZ_JH815198.1"/>
</dbReference>
<keyword evidence="1" id="KW-0472">Membrane</keyword>
<accession>K0YK81</accession>
<evidence type="ECO:0000256" key="1">
    <source>
        <dbReference type="SAM" id="Phobius"/>
    </source>
</evidence>
<organism evidence="2 3">
    <name type="scientific">Slackia piriformis YIT 12062</name>
    <dbReference type="NCBI Taxonomy" id="742818"/>
    <lineage>
        <taxon>Bacteria</taxon>
        <taxon>Bacillati</taxon>
        <taxon>Actinomycetota</taxon>
        <taxon>Coriobacteriia</taxon>
        <taxon>Eggerthellales</taxon>
        <taxon>Eggerthellaceae</taxon>
        <taxon>Slackia</taxon>
    </lineage>
</organism>
<feature type="transmembrane region" description="Helical" evidence="1">
    <location>
        <begin position="31"/>
        <end position="55"/>
    </location>
</feature>
<feature type="transmembrane region" description="Helical" evidence="1">
    <location>
        <begin position="61"/>
        <end position="79"/>
    </location>
</feature>
<comment type="caution">
    <text evidence="2">The sequence shown here is derived from an EMBL/GenBank/DDBJ whole genome shotgun (WGS) entry which is preliminary data.</text>
</comment>